<proteinExistence type="predicted"/>
<dbReference type="InterPro" id="IPR050905">
    <property type="entry name" value="Plant_NBS-LRR"/>
</dbReference>
<keyword evidence="5" id="KW-1185">Reference proteome</keyword>
<keyword evidence="1" id="KW-0433">Leucine-rich repeat</keyword>
<dbReference type="InterPro" id="IPR036388">
    <property type="entry name" value="WH-like_DNA-bd_sf"/>
</dbReference>
<evidence type="ECO:0000256" key="2">
    <source>
        <dbReference type="ARBA" id="ARBA00022821"/>
    </source>
</evidence>
<dbReference type="GO" id="GO:0006952">
    <property type="term" value="P:defense response"/>
    <property type="evidence" value="ECO:0007669"/>
    <property type="project" value="UniProtKB-KW"/>
</dbReference>
<dbReference type="InterPro" id="IPR057135">
    <property type="entry name" value="At4g27190-like_LRR"/>
</dbReference>
<accession>A0A6A6LT79</accession>
<dbReference type="AlphaFoldDB" id="A0A6A6LT79"/>
<comment type="caution">
    <text evidence="4">The sequence shown here is derived from an EMBL/GenBank/DDBJ whole genome shotgun (WGS) entry which is preliminary data.</text>
</comment>
<dbReference type="EMBL" id="JAAGAX010000009">
    <property type="protein sequence ID" value="KAF2304662.1"/>
    <property type="molecule type" value="Genomic_DNA"/>
</dbReference>
<gene>
    <name evidence="4" type="ORF">GH714_037329</name>
</gene>
<sequence length="533" mass="61982">MHKDVYKCLQLSYDYLQNEEAKKVFNLCSLFPEDFNIPVEYLVRYGIGLNIFEDVARVEDARRSAHSIIKSLQDSSLLSASDQKGCVKMHDVVRDVGLSMASDYFVRDSVKKLKSWPMDIDGVQQLHMPEAVLARMKALQVFRHHSKHYLNHLQPEFGQLNNLRTLILQNYFIGDTTAFGELKMLEILWLSKCKFQEPFTTIERLTNLRLRVPRFEGFQVYLQGARVRLSQRIRNLFRADSYIQPHYLHLYGKDTTIFSLDCLKPLLPKTSYLHLESFEDLENVIPRLLLDEDSLKTLEIFDCDNFKYLINVEELTVCAQLNPQQQFKQLEVLRVRSCFPLEYIFEKEGTPLCLRELQLSSLKGLKHIWKCPSELLHLRNLQIVRIAKCDKLEVIFPASIAQGLEQLKRLELSDCDKLEAIVAERQEREETIDNVVFCQLTKISLYKLVNLKAFCMDNLPFKWPSLEMVEVSNCPKMKTFAASEGSQSTPNLKMIKANNNCIILDGTDLNTVIQNHYKEEVYAFIILIVFNML</sequence>
<dbReference type="PANTHER" id="PTHR33463">
    <property type="entry name" value="NB-ARC DOMAIN-CONTAINING PROTEIN-RELATED"/>
    <property type="match status" value="1"/>
</dbReference>
<dbReference type="PANTHER" id="PTHR33463:SF149">
    <property type="entry name" value="NB-ARC DOMAIN-CONTAINING PROTEIN"/>
    <property type="match status" value="1"/>
</dbReference>
<evidence type="ECO:0000259" key="3">
    <source>
        <dbReference type="Pfam" id="PF23247"/>
    </source>
</evidence>
<evidence type="ECO:0000256" key="1">
    <source>
        <dbReference type="ARBA" id="ARBA00022614"/>
    </source>
</evidence>
<dbReference type="InterPro" id="IPR032675">
    <property type="entry name" value="LRR_dom_sf"/>
</dbReference>
<protein>
    <recommendedName>
        <fullName evidence="3">Disease resistance protein At4g27190-like leucine-rich repeats domain-containing protein</fullName>
    </recommendedName>
</protein>
<reference evidence="4 5" key="1">
    <citation type="journal article" date="2020" name="Mol. Plant">
        <title>The Chromosome-Based Rubber Tree Genome Provides New Insights into Spurge Genome Evolution and Rubber Biosynthesis.</title>
        <authorList>
            <person name="Liu J."/>
            <person name="Shi C."/>
            <person name="Shi C.C."/>
            <person name="Li W."/>
            <person name="Zhang Q.J."/>
            <person name="Zhang Y."/>
            <person name="Li K."/>
            <person name="Lu H.F."/>
            <person name="Shi C."/>
            <person name="Zhu S.T."/>
            <person name="Xiao Z.Y."/>
            <person name="Nan H."/>
            <person name="Yue Y."/>
            <person name="Zhu X.G."/>
            <person name="Wu Y."/>
            <person name="Hong X.N."/>
            <person name="Fan G.Y."/>
            <person name="Tong Y."/>
            <person name="Zhang D."/>
            <person name="Mao C.L."/>
            <person name="Liu Y.L."/>
            <person name="Hao S.J."/>
            <person name="Liu W.Q."/>
            <person name="Lv M.Q."/>
            <person name="Zhang H.B."/>
            <person name="Liu Y."/>
            <person name="Hu-Tang G.R."/>
            <person name="Wang J.P."/>
            <person name="Wang J.H."/>
            <person name="Sun Y.H."/>
            <person name="Ni S.B."/>
            <person name="Chen W.B."/>
            <person name="Zhang X.C."/>
            <person name="Jiao Y.N."/>
            <person name="Eichler E.E."/>
            <person name="Li G.H."/>
            <person name="Liu X."/>
            <person name="Gao L.Z."/>
        </authorList>
    </citation>
    <scope>NUCLEOTIDE SEQUENCE [LARGE SCALE GENOMIC DNA]</scope>
    <source>
        <strain evidence="5">cv. GT1</strain>
        <tissue evidence="4">Leaf</tissue>
    </source>
</reference>
<dbReference type="Gene3D" id="1.10.10.10">
    <property type="entry name" value="Winged helix-like DNA-binding domain superfamily/Winged helix DNA-binding domain"/>
    <property type="match status" value="1"/>
</dbReference>
<name>A0A6A6LT79_HEVBR</name>
<feature type="domain" description="Disease resistance protein At4g27190-like leucine-rich repeats" evidence="3">
    <location>
        <begin position="293"/>
        <end position="416"/>
    </location>
</feature>
<dbReference type="Pfam" id="PF23247">
    <property type="entry name" value="LRR_RPS2"/>
    <property type="match status" value="1"/>
</dbReference>
<dbReference type="Gene3D" id="3.80.10.10">
    <property type="entry name" value="Ribonuclease Inhibitor"/>
    <property type="match status" value="2"/>
</dbReference>
<keyword evidence="2" id="KW-0611">Plant defense</keyword>
<organism evidence="4 5">
    <name type="scientific">Hevea brasiliensis</name>
    <name type="common">Para rubber tree</name>
    <name type="synonym">Siphonia brasiliensis</name>
    <dbReference type="NCBI Taxonomy" id="3981"/>
    <lineage>
        <taxon>Eukaryota</taxon>
        <taxon>Viridiplantae</taxon>
        <taxon>Streptophyta</taxon>
        <taxon>Embryophyta</taxon>
        <taxon>Tracheophyta</taxon>
        <taxon>Spermatophyta</taxon>
        <taxon>Magnoliopsida</taxon>
        <taxon>eudicotyledons</taxon>
        <taxon>Gunneridae</taxon>
        <taxon>Pentapetalae</taxon>
        <taxon>rosids</taxon>
        <taxon>fabids</taxon>
        <taxon>Malpighiales</taxon>
        <taxon>Euphorbiaceae</taxon>
        <taxon>Crotonoideae</taxon>
        <taxon>Micrandreae</taxon>
        <taxon>Hevea</taxon>
    </lineage>
</organism>
<evidence type="ECO:0000313" key="5">
    <source>
        <dbReference type="Proteomes" id="UP000467840"/>
    </source>
</evidence>
<dbReference type="Proteomes" id="UP000467840">
    <property type="component" value="Chromosome 16"/>
</dbReference>
<evidence type="ECO:0000313" key="4">
    <source>
        <dbReference type="EMBL" id="KAF2304662.1"/>
    </source>
</evidence>
<dbReference type="SUPFAM" id="SSF52058">
    <property type="entry name" value="L domain-like"/>
    <property type="match status" value="1"/>
</dbReference>